<dbReference type="GO" id="GO:0016020">
    <property type="term" value="C:membrane"/>
    <property type="evidence" value="ECO:0007669"/>
    <property type="project" value="InterPro"/>
</dbReference>
<feature type="transmembrane region" description="Helical" evidence="2">
    <location>
        <begin position="88"/>
        <end position="111"/>
    </location>
</feature>
<keyword evidence="2" id="KW-0472">Membrane</keyword>
<feature type="transmembrane region" description="Helical" evidence="2">
    <location>
        <begin position="29"/>
        <end position="50"/>
    </location>
</feature>
<organism evidence="3 4">
    <name type="scientific">Fraxinus pennsylvanica</name>
    <dbReference type="NCBI Taxonomy" id="56036"/>
    <lineage>
        <taxon>Eukaryota</taxon>
        <taxon>Viridiplantae</taxon>
        <taxon>Streptophyta</taxon>
        <taxon>Embryophyta</taxon>
        <taxon>Tracheophyta</taxon>
        <taxon>Spermatophyta</taxon>
        <taxon>Magnoliopsida</taxon>
        <taxon>eudicotyledons</taxon>
        <taxon>Gunneridae</taxon>
        <taxon>Pentapetalae</taxon>
        <taxon>asterids</taxon>
        <taxon>lamiids</taxon>
        <taxon>Lamiales</taxon>
        <taxon>Oleaceae</taxon>
        <taxon>Oleeae</taxon>
        <taxon>Fraxinus</taxon>
    </lineage>
</organism>
<evidence type="ECO:0000256" key="2">
    <source>
        <dbReference type="SAM" id="Phobius"/>
    </source>
</evidence>
<evidence type="ECO:0000313" key="4">
    <source>
        <dbReference type="Proteomes" id="UP000834106"/>
    </source>
</evidence>
<dbReference type="AlphaFoldDB" id="A0AAD2DRB2"/>
<dbReference type="GO" id="GO:0015098">
    <property type="term" value="F:molybdate ion transmembrane transporter activity"/>
    <property type="evidence" value="ECO:0007669"/>
    <property type="project" value="InterPro"/>
</dbReference>
<feature type="transmembrane region" description="Helical" evidence="2">
    <location>
        <begin position="62"/>
        <end position="82"/>
    </location>
</feature>
<keyword evidence="2" id="KW-0812">Transmembrane</keyword>
<reference evidence="3" key="1">
    <citation type="submission" date="2023-05" db="EMBL/GenBank/DDBJ databases">
        <authorList>
            <person name="Huff M."/>
        </authorList>
    </citation>
    <scope>NUCLEOTIDE SEQUENCE</scope>
</reference>
<sequence length="144" mass="16385">MEECLTYLLIGMGLVFSIVAYDYQEIGVLVMLFILFHACMGLVFPSLAQLRSMYVPNEVRGGMISLSLVPAHAISLFLLLQGGYYKRFWNSTIITFAALGLFSAACCMHILKKWGKQLHQNRRNFQLHLGYNKEKGMPALKQQF</sequence>
<dbReference type="Proteomes" id="UP000834106">
    <property type="component" value="Chromosome 6"/>
</dbReference>
<dbReference type="PANTHER" id="PTHR23516">
    <property type="entry name" value="SAM (S-ADENOSYL METHIONINE) TRANSPORTER"/>
    <property type="match status" value="1"/>
</dbReference>
<dbReference type="EMBL" id="OU503041">
    <property type="protein sequence ID" value="CAI9763359.1"/>
    <property type="molecule type" value="Genomic_DNA"/>
</dbReference>
<comment type="similarity">
    <text evidence="1">Belongs to the major facilitator superfamily. Phosphate:H(+) symporter (TC 2.A.1.9) family.</text>
</comment>
<evidence type="ECO:0000313" key="3">
    <source>
        <dbReference type="EMBL" id="CAI9763359.1"/>
    </source>
</evidence>
<keyword evidence="4" id="KW-1185">Reference proteome</keyword>
<gene>
    <name evidence="3" type="ORF">FPE_LOCUS10789</name>
</gene>
<evidence type="ECO:0000256" key="1">
    <source>
        <dbReference type="ARBA" id="ARBA00044504"/>
    </source>
</evidence>
<protein>
    <submittedName>
        <fullName evidence="3">Uncharacterized protein</fullName>
    </submittedName>
</protein>
<dbReference type="InterPro" id="IPR036259">
    <property type="entry name" value="MFS_trans_sf"/>
</dbReference>
<proteinExistence type="inferred from homology"/>
<name>A0AAD2DRB2_9LAMI</name>
<accession>A0AAD2DRB2</accession>
<keyword evidence="2" id="KW-1133">Transmembrane helix</keyword>
<dbReference type="PANTHER" id="PTHR23516:SF2">
    <property type="entry name" value="MOLYBDATE-ANION TRANSPORTER"/>
    <property type="match status" value="1"/>
</dbReference>
<feature type="transmembrane region" description="Helical" evidence="2">
    <location>
        <begin position="5"/>
        <end position="23"/>
    </location>
</feature>
<dbReference type="Gene3D" id="1.20.1250.20">
    <property type="entry name" value="MFS general substrate transporter like domains"/>
    <property type="match status" value="1"/>
</dbReference>
<dbReference type="SUPFAM" id="SSF103473">
    <property type="entry name" value="MFS general substrate transporter"/>
    <property type="match status" value="1"/>
</dbReference>
<dbReference type="InterPro" id="IPR008509">
    <property type="entry name" value="MOT2/MFSD5"/>
</dbReference>